<dbReference type="PANTHER" id="PTHR38442">
    <property type="entry name" value="INNER MEMBRANE PROTEIN-RELATED"/>
    <property type="match status" value="1"/>
</dbReference>
<dbReference type="InterPro" id="IPR007383">
    <property type="entry name" value="DUF445"/>
</dbReference>
<dbReference type="AlphaFoldDB" id="A0A5D6W925"/>
<dbReference type="OrthoDB" id="9769590at2"/>
<feature type="transmembrane region" description="Helical" evidence="1">
    <location>
        <begin position="33"/>
        <end position="56"/>
    </location>
</feature>
<evidence type="ECO:0000256" key="1">
    <source>
        <dbReference type="SAM" id="Phobius"/>
    </source>
</evidence>
<keyword evidence="3" id="KW-1185">Reference proteome</keyword>
<keyword evidence="1" id="KW-1133">Transmembrane helix</keyword>
<dbReference type="Pfam" id="PF04286">
    <property type="entry name" value="DUF445"/>
    <property type="match status" value="1"/>
</dbReference>
<keyword evidence="1" id="KW-0472">Membrane</keyword>
<organism evidence="2 3">
    <name type="scientific">Selenomonas ruminis</name>
    <dbReference type="NCBI Taxonomy" id="2593411"/>
    <lineage>
        <taxon>Bacteria</taxon>
        <taxon>Bacillati</taxon>
        <taxon>Bacillota</taxon>
        <taxon>Negativicutes</taxon>
        <taxon>Selenomonadales</taxon>
        <taxon>Selenomonadaceae</taxon>
        <taxon>Selenomonas</taxon>
    </lineage>
</organism>
<sequence length="412" mass="46205">MQTKNKANLALGISAAGFIGTMAAGGTGFLPGLLHHGFLAATIGGLADWFAVTAIFHKPLGISYRTDILRRNRSRIMDAIVTFASDDLLSTQNIMRVIEGQDTARLLVEYLEHRGGRERVHEVVETVLLRAVDDLDTAAVAAELSPAIREGLQSFALEDVVSDLLRMLAEEEHSERILASLLAISQRLLASEPLQQVLLARITSLRQQYEKDSAGRAFVLASLGITDERILELLLARMQQQLTTMLAEPTESYASIKAGLETMLRALSQDARLRDILQDRKEQLLERLDIEGGLARWLEANLKGEAPFWLPQVHVFLDDRIDDFTRSEPWQRRFDRFVKQFVEDELTKHHDLIPGIIRERLAEFSDDELVAFVEAKVQDDLQMIRINGSLVGSLVGMGLYLVVTLLERMWGL</sequence>
<feature type="transmembrane region" description="Helical" evidence="1">
    <location>
        <begin position="386"/>
        <end position="406"/>
    </location>
</feature>
<name>A0A5D6W925_9FIRM</name>
<evidence type="ECO:0000313" key="2">
    <source>
        <dbReference type="EMBL" id="TYZ24477.1"/>
    </source>
</evidence>
<gene>
    <name evidence="2" type="ORF">FZ040_00025</name>
</gene>
<reference evidence="2 3" key="1">
    <citation type="submission" date="2019-08" db="EMBL/GenBank/DDBJ databases">
        <title>Selenomonas sp. mPRGC5 and Selenomonas sp. mPRGC8 isolated from ruminal fluid of dairy goat (Capra hircus).</title>
        <authorList>
            <person name="Poothong S."/>
            <person name="Nuengjamnong C."/>
            <person name="Tanasupawat S."/>
        </authorList>
    </citation>
    <scope>NUCLEOTIDE SEQUENCE [LARGE SCALE GENOMIC DNA]</scope>
    <source>
        <strain evidence="3">mPRGC5</strain>
    </source>
</reference>
<dbReference type="GO" id="GO:0005886">
    <property type="term" value="C:plasma membrane"/>
    <property type="evidence" value="ECO:0007669"/>
    <property type="project" value="TreeGrafter"/>
</dbReference>
<dbReference type="PANTHER" id="PTHR38442:SF1">
    <property type="entry name" value="INNER MEMBRANE PROTEIN"/>
    <property type="match status" value="1"/>
</dbReference>
<protein>
    <submittedName>
        <fullName evidence="2">DUF445 domain-containing protein</fullName>
    </submittedName>
</protein>
<dbReference type="EMBL" id="VTOY01000001">
    <property type="protein sequence ID" value="TYZ24477.1"/>
    <property type="molecule type" value="Genomic_DNA"/>
</dbReference>
<keyword evidence="1" id="KW-0812">Transmembrane</keyword>
<evidence type="ECO:0000313" key="3">
    <source>
        <dbReference type="Proteomes" id="UP000323646"/>
    </source>
</evidence>
<dbReference type="RefSeq" id="WP_149170111.1">
    <property type="nucleotide sequence ID" value="NZ_VTOY01000001.1"/>
</dbReference>
<proteinExistence type="predicted"/>
<accession>A0A5D6W925</accession>
<dbReference type="Proteomes" id="UP000323646">
    <property type="component" value="Unassembled WGS sequence"/>
</dbReference>
<comment type="caution">
    <text evidence="2">The sequence shown here is derived from an EMBL/GenBank/DDBJ whole genome shotgun (WGS) entry which is preliminary data.</text>
</comment>